<evidence type="ECO:0000256" key="1">
    <source>
        <dbReference type="ARBA" id="ARBA00006010"/>
    </source>
</evidence>
<dbReference type="EMBL" id="JXTB01000224">
    <property type="protein sequence ID" value="PON52127.1"/>
    <property type="molecule type" value="Genomic_DNA"/>
</dbReference>
<name>A0A2P5BTJ6_PARAD</name>
<dbReference type="Pfam" id="PF04885">
    <property type="entry name" value="Stig1"/>
    <property type="match status" value="1"/>
</dbReference>
<gene>
    <name evidence="4" type="ORF">PanWU01x14_211170</name>
</gene>
<dbReference type="OrthoDB" id="5421723at2759"/>
<keyword evidence="5" id="KW-1185">Reference proteome</keyword>
<evidence type="ECO:0000256" key="3">
    <source>
        <dbReference type="SAM" id="SignalP"/>
    </source>
</evidence>
<dbReference type="AlphaFoldDB" id="A0A2P5BTJ6"/>
<organism evidence="4 5">
    <name type="scientific">Parasponia andersonii</name>
    <name type="common">Sponia andersonii</name>
    <dbReference type="NCBI Taxonomy" id="3476"/>
    <lineage>
        <taxon>Eukaryota</taxon>
        <taxon>Viridiplantae</taxon>
        <taxon>Streptophyta</taxon>
        <taxon>Embryophyta</taxon>
        <taxon>Tracheophyta</taxon>
        <taxon>Spermatophyta</taxon>
        <taxon>Magnoliopsida</taxon>
        <taxon>eudicotyledons</taxon>
        <taxon>Gunneridae</taxon>
        <taxon>Pentapetalae</taxon>
        <taxon>rosids</taxon>
        <taxon>fabids</taxon>
        <taxon>Rosales</taxon>
        <taxon>Cannabaceae</taxon>
        <taxon>Parasponia</taxon>
    </lineage>
</organism>
<accession>A0A2P5BTJ6</accession>
<dbReference type="STRING" id="3476.A0A2P5BTJ6"/>
<protein>
    <submittedName>
        <fullName evidence="4">Stigma-specific protein</fullName>
    </submittedName>
</protein>
<proteinExistence type="inferred from homology"/>
<feature type="signal peptide" evidence="3">
    <location>
        <begin position="1"/>
        <end position="20"/>
    </location>
</feature>
<dbReference type="PANTHER" id="PTHR33227:SF28">
    <property type="entry name" value="STIGMA-SPECIFIC STIG1-LIKE PROTEIN 1"/>
    <property type="match status" value="1"/>
</dbReference>
<feature type="chain" id="PRO_5015198445" evidence="3">
    <location>
        <begin position="21"/>
        <end position="145"/>
    </location>
</feature>
<comment type="caution">
    <text evidence="4">The sequence shown here is derived from an EMBL/GenBank/DDBJ whole genome shotgun (WGS) entry which is preliminary data.</text>
</comment>
<dbReference type="Proteomes" id="UP000237105">
    <property type="component" value="Unassembled WGS sequence"/>
</dbReference>
<comment type="similarity">
    <text evidence="1">Belongs to the STIG1 family.</text>
</comment>
<evidence type="ECO:0000313" key="5">
    <source>
        <dbReference type="Proteomes" id="UP000237105"/>
    </source>
</evidence>
<sequence>MSSKILFTSLILMGIVVINALSATPSSTTDDHNNPIDDHLPLPTKRKEMPAFVGRFLAQRAQSCDKSPRVCRAKASPGPNCCNKRCVNVMNDKGNCGKCGKKCKYTEICCRGKCVNPSKDERHCGRCNNYCGRGNTCSYGLCSYA</sequence>
<dbReference type="InterPro" id="IPR006969">
    <property type="entry name" value="Stig-like"/>
</dbReference>
<keyword evidence="2 3" id="KW-0732">Signal</keyword>
<evidence type="ECO:0000313" key="4">
    <source>
        <dbReference type="EMBL" id="PON52127.1"/>
    </source>
</evidence>
<dbReference type="PANTHER" id="PTHR33227">
    <property type="entry name" value="STIGMA-SPECIFIC STIG1-LIKE PROTEIN 3"/>
    <property type="match status" value="1"/>
</dbReference>
<reference evidence="5" key="1">
    <citation type="submission" date="2016-06" db="EMBL/GenBank/DDBJ databases">
        <title>Parallel loss of symbiosis genes in relatives of nitrogen-fixing non-legume Parasponia.</title>
        <authorList>
            <person name="Van Velzen R."/>
            <person name="Holmer R."/>
            <person name="Bu F."/>
            <person name="Rutten L."/>
            <person name="Van Zeijl A."/>
            <person name="Liu W."/>
            <person name="Santuari L."/>
            <person name="Cao Q."/>
            <person name="Sharma T."/>
            <person name="Shen D."/>
            <person name="Roswanjaya Y."/>
            <person name="Wardhani T."/>
            <person name="Kalhor M.S."/>
            <person name="Jansen J."/>
            <person name="Van den Hoogen J."/>
            <person name="Gungor B."/>
            <person name="Hartog M."/>
            <person name="Hontelez J."/>
            <person name="Verver J."/>
            <person name="Yang W.-C."/>
            <person name="Schijlen E."/>
            <person name="Repin R."/>
            <person name="Schilthuizen M."/>
            <person name="Schranz E."/>
            <person name="Heidstra R."/>
            <person name="Miyata K."/>
            <person name="Fedorova E."/>
            <person name="Kohlen W."/>
            <person name="Bisseling T."/>
            <person name="Smit S."/>
            <person name="Geurts R."/>
        </authorList>
    </citation>
    <scope>NUCLEOTIDE SEQUENCE [LARGE SCALE GENOMIC DNA]</scope>
    <source>
        <strain evidence="5">cv. WU1-14</strain>
    </source>
</reference>
<evidence type="ECO:0000256" key="2">
    <source>
        <dbReference type="ARBA" id="ARBA00022729"/>
    </source>
</evidence>